<reference evidence="2" key="1">
    <citation type="submission" date="2022-01" db="EMBL/GenBank/DDBJ databases">
        <authorList>
            <person name="Jo J.-H."/>
            <person name="Im W.-T."/>
        </authorList>
    </citation>
    <scope>NUCLEOTIDE SEQUENCE</scope>
    <source>
        <strain evidence="2">NA20</strain>
    </source>
</reference>
<gene>
    <name evidence="2" type="ORF">LZZ85_11305</name>
</gene>
<feature type="compositionally biased region" description="Low complexity" evidence="1">
    <location>
        <begin position="131"/>
        <end position="161"/>
    </location>
</feature>
<organism evidence="2 3">
    <name type="scientific">Terrimonas ginsenosidimutans</name>
    <dbReference type="NCBI Taxonomy" id="2908004"/>
    <lineage>
        <taxon>Bacteria</taxon>
        <taxon>Pseudomonadati</taxon>
        <taxon>Bacteroidota</taxon>
        <taxon>Chitinophagia</taxon>
        <taxon>Chitinophagales</taxon>
        <taxon>Chitinophagaceae</taxon>
        <taxon>Terrimonas</taxon>
    </lineage>
</organism>
<evidence type="ECO:0000313" key="2">
    <source>
        <dbReference type="EMBL" id="MCG2614875.1"/>
    </source>
</evidence>
<name>A0ABS9KRD4_9BACT</name>
<comment type="caution">
    <text evidence="2">The sequence shown here is derived from an EMBL/GenBank/DDBJ whole genome shotgun (WGS) entry which is preliminary data.</text>
</comment>
<sequence length="302" mass="33236">MALPYINLYIGDVIKDTNLLSPEAFGGYVRLLFKMHEASPRGVVKYDLPTLCRVFAADTPDKNAAILEEILNPAYNIFDSSVDAGVYTLINRRMVRESKVSQARSEAGKKGAEATNSKNKKNQQTADQFDAANTSSNNAANKSSKKGQNYNSNINSNSGNSLEGGTGEELPIYVVPQMLTVLRKHRPRYIYRQNQDFPALRSIAETIASNEGIEDITNPSAVDSIVAIWDALVAFMLTDSLYKDFQITQIEKYFQAIASKFSSSLEAKPGKEDKKNGVQANMNTAQNAAELLKRKYEGGGNV</sequence>
<feature type="region of interest" description="Disordered" evidence="1">
    <location>
        <begin position="98"/>
        <end position="166"/>
    </location>
</feature>
<proteinExistence type="predicted"/>
<protein>
    <submittedName>
        <fullName evidence="2">YdaU family protein</fullName>
    </submittedName>
</protein>
<keyword evidence="3" id="KW-1185">Reference proteome</keyword>
<evidence type="ECO:0000256" key="1">
    <source>
        <dbReference type="SAM" id="MobiDB-lite"/>
    </source>
</evidence>
<evidence type="ECO:0000313" key="3">
    <source>
        <dbReference type="Proteomes" id="UP001165367"/>
    </source>
</evidence>
<accession>A0ABS9KRD4</accession>
<dbReference type="Proteomes" id="UP001165367">
    <property type="component" value="Unassembled WGS sequence"/>
</dbReference>
<dbReference type="RefSeq" id="WP_237871696.1">
    <property type="nucleotide sequence ID" value="NZ_JAKLTR010000006.1"/>
</dbReference>
<dbReference type="EMBL" id="JAKLTR010000006">
    <property type="protein sequence ID" value="MCG2614875.1"/>
    <property type="molecule type" value="Genomic_DNA"/>
</dbReference>
<feature type="compositionally biased region" description="Polar residues" evidence="1">
    <location>
        <begin position="114"/>
        <end position="127"/>
    </location>
</feature>